<dbReference type="EMBL" id="CM023470">
    <property type="protein sequence ID" value="KAH7980607.1"/>
    <property type="molecule type" value="Genomic_DNA"/>
</dbReference>
<keyword evidence="2" id="KW-1185">Reference proteome</keyword>
<sequence>MSQKRHEDRPLTTWRALPQVAAEEAREDVICPNRHQNILVISTPRRENSDRYAVVERIDVRGTAYEVNTYETAPHATVKGVIRGIPLEDTAMDIQEQVVQDYNPTALQANHIGRSRRTPTKRRFEIKDADKERRRSPAQPLPVAITGRRAEKFEAAERARGRCSAGTGTAFEVNGTAWRTTRISNSQIARFGVHRPQPLLPLL</sequence>
<accession>A0ACB8E142</accession>
<comment type="caution">
    <text evidence="1">The sequence shown here is derived from an EMBL/GenBank/DDBJ whole genome shotgun (WGS) entry which is preliminary data.</text>
</comment>
<gene>
    <name evidence="1" type="ORF">HPB49_017526</name>
</gene>
<protein>
    <submittedName>
        <fullName evidence="1">Uncharacterized protein</fullName>
    </submittedName>
</protein>
<name>A0ACB8E142_DERSI</name>
<reference evidence="1" key="1">
    <citation type="submission" date="2020-05" db="EMBL/GenBank/DDBJ databases">
        <title>Large-scale comparative analyses of tick genomes elucidate their genetic diversity and vector capacities.</title>
        <authorList>
            <person name="Jia N."/>
            <person name="Wang J."/>
            <person name="Shi W."/>
            <person name="Du L."/>
            <person name="Sun Y."/>
            <person name="Zhan W."/>
            <person name="Jiang J."/>
            <person name="Wang Q."/>
            <person name="Zhang B."/>
            <person name="Ji P."/>
            <person name="Sakyi L.B."/>
            <person name="Cui X."/>
            <person name="Yuan T."/>
            <person name="Jiang B."/>
            <person name="Yang W."/>
            <person name="Lam T.T.-Y."/>
            <person name="Chang Q."/>
            <person name="Ding S."/>
            <person name="Wang X."/>
            <person name="Zhu J."/>
            <person name="Ruan X."/>
            <person name="Zhao L."/>
            <person name="Wei J."/>
            <person name="Que T."/>
            <person name="Du C."/>
            <person name="Cheng J."/>
            <person name="Dai P."/>
            <person name="Han X."/>
            <person name="Huang E."/>
            <person name="Gao Y."/>
            <person name="Liu J."/>
            <person name="Shao H."/>
            <person name="Ye R."/>
            <person name="Li L."/>
            <person name="Wei W."/>
            <person name="Wang X."/>
            <person name="Wang C."/>
            <person name="Yang T."/>
            <person name="Huo Q."/>
            <person name="Li W."/>
            <person name="Guo W."/>
            <person name="Chen H."/>
            <person name="Zhou L."/>
            <person name="Ni X."/>
            <person name="Tian J."/>
            <person name="Zhou Y."/>
            <person name="Sheng Y."/>
            <person name="Liu T."/>
            <person name="Pan Y."/>
            <person name="Xia L."/>
            <person name="Li J."/>
            <person name="Zhao F."/>
            <person name="Cao W."/>
        </authorList>
    </citation>
    <scope>NUCLEOTIDE SEQUENCE</scope>
    <source>
        <strain evidence="1">Dsil-2018</strain>
    </source>
</reference>
<dbReference type="Proteomes" id="UP000821865">
    <property type="component" value="Chromosome 1"/>
</dbReference>
<evidence type="ECO:0000313" key="2">
    <source>
        <dbReference type="Proteomes" id="UP000821865"/>
    </source>
</evidence>
<proteinExistence type="predicted"/>
<evidence type="ECO:0000313" key="1">
    <source>
        <dbReference type="EMBL" id="KAH7980607.1"/>
    </source>
</evidence>
<organism evidence="1 2">
    <name type="scientific">Dermacentor silvarum</name>
    <name type="common">Tick</name>
    <dbReference type="NCBI Taxonomy" id="543639"/>
    <lineage>
        <taxon>Eukaryota</taxon>
        <taxon>Metazoa</taxon>
        <taxon>Ecdysozoa</taxon>
        <taxon>Arthropoda</taxon>
        <taxon>Chelicerata</taxon>
        <taxon>Arachnida</taxon>
        <taxon>Acari</taxon>
        <taxon>Parasitiformes</taxon>
        <taxon>Ixodida</taxon>
        <taxon>Ixodoidea</taxon>
        <taxon>Ixodidae</taxon>
        <taxon>Rhipicephalinae</taxon>
        <taxon>Dermacentor</taxon>
    </lineage>
</organism>